<evidence type="ECO:0000313" key="2">
    <source>
        <dbReference type="EMBL" id="MXR41305.1"/>
    </source>
</evidence>
<dbReference type="Proteomes" id="UP000437065">
    <property type="component" value="Unassembled WGS sequence"/>
</dbReference>
<comment type="caution">
    <text evidence="2">The sequence shown here is derived from an EMBL/GenBank/DDBJ whole genome shotgun (WGS) entry which is preliminary data.</text>
</comment>
<keyword evidence="3" id="KW-1185">Reference proteome</keyword>
<dbReference type="RefSeq" id="WP_321167974.1">
    <property type="nucleotide sequence ID" value="NZ_WUUS01000004.1"/>
</dbReference>
<protein>
    <submittedName>
        <fullName evidence="2">DNA double-strand break repair nuclease NurA</fullName>
    </submittedName>
</protein>
<dbReference type="EMBL" id="WUUS01000004">
    <property type="protein sequence ID" value="MXR41305.1"/>
    <property type="molecule type" value="Genomic_DNA"/>
</dbReference>
<proteinExistence type="predicted"/>
<evidence type="ECO:0000313" key="3">
    <source>
        <dbReference type="Proteomes" id="UP000437065"/>
    </source>
</evidence>
<evidence type="ECO:0000259" key="1">
    <source>
        <dbReference type="SMART" id="SM00933"/>
    </source>
</evidence>
<dbReference type="AlphaFoldDB" id="A0A6B0SRM8"/>
<dbReference type="Pfam" id="PF09376">
    <property type="entry name" value="NurA"/>
    <property type="match status" value="1"/>
</dbReference>
<accession>A0A6B0SRM8</accession>
<organism evidence="2 3">
    <name type="scientific">Halobaculum saliterrae</name>
    <dbReference type="NCBI Taxonomy" id="2073113"/>
    <lineage>
        <taxon>Archaea</taxon>
        <taxon>Methanobacteriati</taxon>
        <taxon>Methanobacteriota</taxon>
        <taxon>Stenosarchaea group</taxon>
        <taxon>Halobacteria</taxon>
        <taxon>Halobacteriales</taxon>
        <taxon>Haloferacaceae</taxon>
        <taxon>Halobaculum</taxon>
    </lineage>
</organism>
<name>A0A6B0SRM8_9EURY</name>
<gene>
    <name evidence="2" type="ORF">GRX01_08135</name>
</gene>
<feature type="domain" description="NurA" evidence="1">
    <location>
        <begin position="74"/>
        <end position="384"/>
    </location>
</feature>
<reference evidence="2 3" key="1">
    <citation type="submission" date="2019-12" db="EMBL/GenBank/DDBJ databases">
        <title>Isolation and characterization of three novel carbon monoxide-oxidizing members of Halobacteria from salione crusts and soils.</title>
        <authorList>
            <person name="Myers M.R."/>
            <person name="King G.M."/>
        </authorList>
    </citation>
    <scope>NUCLEOTIDE SEQUENCE [LARGE SCALE GENOMIC DNA]</scope>
    <source>
        <strain evidence="2 3">WSA2</strain>
    </source>
</reference>
<dbReference type="SMART" id="SM00933">
    <property type="entry name" value="NurA"/>
    <property type="match status" value="1"/>
</dbReference>
<dbReference type="InterPro" id="IPR018977">
    <property type="entry name" value="NurA_domain"/>
</dbReference>
<sequence>MTLDPVHVDTIAYLASAIADGVDDADHDDLAGTAWTEWLDPLHDDGRVVLEALGDHELRRTPVEDAALADRPFETSHGVDSGTLNPTSFKNGLVVDVAQAAMGAEPTDLDLHRARSIVVTVHANDATVFFPDVPDGWMPYDDGNSERRVLKVPRSRRFADEMVHELALSLAESHHARKHLERGEVSDLLVLDGPLYPKRLLNWATRDSELREVAHGETVREAVRTYVRLVESCIERGVPVLGFVKNPTSGYVTRTLDRKGVEAPWPDDAALFTRLLERRPDGDRADDAITFTSWLRSRGGSDAPLASDGDALGVERAAAPERYEVTYMHVYEPREDVLFKVEAPAAFTGDPETRERLTRQVVSEVAAEAGPPTPVAKADELARIGVGETEALRRKFEERFGAEHLRTYDDVRWGDGEP</sequence>